<accession>A0A7S0APD4</accession>
<gene>
    <name evidence="1" type="ORF">PBAH0796_LOCUS19617</name>
</gene>
<dbReference type="SUPFAM" id="SSF116846">
    <property type="entry name" value="MIT domain"/>
    <property type="match status" value="1"/>
</dbReference>
<dbReference type="InterPro" id="IPR036181">
    <property type="entry name" value="MIT_dom_sf"/>
</dbReference>
<sequence length="269" mass="28075">MAGDITRCVALAQEASSIESEAMQLDRNCAVAEAADVYRHTATRLREAAAACPVEHPDRRVLEEHAVEVLTRAAYLDSLGASGNVAAIPLEEHINGVLLTLGTIAAPTSEDFPDSLTDQLEDSIESWTVIGGHDDRAVVCAAAAIGGATGLFLMGPVSGATLGAVAAYATTREDTAGCAARKVGTTGLRVVSRARCIDEEYRISGRAASMGQGALNQVIALDSRYGITNGAKQVLSNFNERHKVADRVHWGLGAAGYALSNLVSKATGR</sequence>
<evidence type="ECO:0000313" key="1">
    <source>
        <dbReference type="EMBL" id="CAD8369964.1"/>
    </source>
</evidence>
<organism evidence="1">
    <name type="scientific">Pyrodinium bahamense</name>
    <dbReference type="NCBI Taxonomy" id="73915"/>
    <lineage>
        <taxon>Eukaryota</taxon>
        <taxon>Sar</taxon>
        <taxon>Alveolata</taxon>
        <taxon>Dinophyceae</taxon>
        <taxon>Gonyaulacales</taxon>
        <taxon>Pyrocystaceae</taxon>
        <taxon>Pyrodinium</taxon>
    </lineage>
</organism>
<reference evidence="1" key="1">
    <citation type="submission" date="2021-01" db="EMBL/GenBank/DDBJ databases">
        <authorList>
            <person name="Corre E."/>
            <person name="Pelletier E."/>
            <person name="Niang G."/>
            <person name="Scheremetjew M."/>
            <person name="Finn R."/>
            <person name="Kale V."/>
            <person name="Holt S."/>
            <person name="Cochrane G."/>
            <person name="Meng A."/>
            <person name="Brown T."/>
            <person name="Cohen L."/>
        </authorList>
    </citation>
    <scope>NUCLEOTIDE SEQUENCE</scope>
    <source>
        <strain evidence="1">Pbaha01</strain>
    </source>
</reference>
<name>A0A7S0APD4_9DINO</name>
<dbReference type="AlphaFoldDB" id="A0A7S0APD4"/>
<protein>
    <submittedName>
        <fullName evidence="1">Uncharacterized protein</fullName>
    </submittedName>
</protein>
<proteinExistence type="predicted"/>
<dbReference type="EMBL" id="HBEG01032164">
    <property type="protein sequence ID" value="CAD8369964.1"/>
    <property type="molecule type" value="Transcribed_RNA"/>
</dbReference>